<protein>
    <submittedName>
        <fullName evidence="2">Uncharacterized protein</fullName>
    </submittedName>
</protein>
<evidence type="ECO:0000313" key="2">
    <source>
        <dbReference type="EMBL" id="KIY93932.1"/>
    </source>
</evidence>
<dbReference type="GO" id="GO:0090730">
    <property type="term" value="C:Las1 complex"/>
    <property type="evidence" value="ECO:0007669"/>
    <property type="project" value="InterPro"/>
</dbReference>
<feature type="compositionally biased region" description="Acidic residues" evidence="1">
    <location>
        <begin position="159"/>
        <end position="170"/>
    </location>
</feature>
<dbReference type="GO" id="GO:0000470">
    <property type="term" value="P:maturation of LSU-rRNA"/>
    <property type="evidence" value="ECO:0007669"/>
    <property type="project" value="TreeGrafter"/>
</dbReference>
<dbReference type="RefSeq" id="XP_013892952.1">
    <property type="nucleotide sequence ID" value="XM_014037498.1"/>
</dbReference>
<evidence type="ECO:0000313" key="3">
    <source>
        <dbReference type="Proteomes" id="UP000054498"/>
    </source>
</evidence>
<dbReference type="GO" id="GO:0004519">
    <property type="term" value="F:endonuclease activity"/>
    <property type="evidence" value="ECO:0007669"/>
    <property type="project" value="InterPro"/>
</dbReference>
<dbReference type="STRING" id="145388.A0A0D2J1N0"/>
<dbReference type="OrthoDB" id="10263222at2759"/>
<feature type="compositionally biased region" description="Low complexity" evidence="1">
    <location>
        <begin position="18"/>
        <end position="31"/>
    </location>
</feature>
<dbReference type="AlphaFoldDB" id="A0A0D2J1N0"/>
<proteinExistence type="predicted"/>
<dbReference type="Pfam" id="PF04031">
    <property type="entry name" value="Las1"/>
    <property type="match status" value="1"/>
</dbReference>
<dbReference type="KEGG" id="mng:MNEG_14031"/>
<dbReference type="PANTHER" id="PTHR15002">
    <property type="entry name" value="RIBOSOMAL BIOGENESIS PROTEIN LAS1L"/>
    <property type="match status" value="1"/>
</dbReference>
<organism evidence="2 3">
    <name type="scientific">Monoraphidium neglectum</name>
    <dbReference type="NCBI Taxonomy" id="145388"/>
    <lineage>
        <taxon>Eukaryota</taxon>
        <taxon>Viridiplantae</taxon>
        <taxon>Chlorophyta</taxon>
        <taxon>core chlorophytes</taxon>
        <taxon>Chlorophyceae</taxon>
        <taxon>CS clade</taxon>
        <taxon>Sphaeropleales</taxon>
        <taxon>Selenastraceae</taxon>
        <taxon>Monoraphidium</taxon>
    </lineage>
</organism>
<gene>
    <name evidence="2" type="ORF">MNEG_14031</name>
</gene>
<name>A0A0D2J1N0_9CHLO</name>
<keyword evidence="3" id="KW-1185">Reference proteome</keyword>
<dbReference type="GO" id="GO:0000460">
    <property type="term" value="P:maturation of 5.8S rRNA"/>
    <property type="evidence" value="ECO:0007669"/>
    <property type="project" value="TreeGrafter"/>
</dbReference>
<dbReference type="EMBL" id="KK104428">
    <property type="protein sequence ID" value="KIY93932.1"/>
    <property type="molecule type" value="Genomic_DNA"/>
</dbReference>
<sequence>MACDPAIYQQQQPPPPQQQQHQHQQQQQQPPLLSEQQLRLQYSAVLVRMVNGITDSLQRGKVAASVSGLADSAGLSRLLVDIRHAATHNELPTLASLRLGARHALQWLAAQYWQHQEAHLAACTARLHELLAAILRSCQAAALKGVGGGGSGAGGLGPDDGEEEGEEAGDGDGGAAGAACLVKG</sequence>
<dbReference type="GeneID" id="25731553"/>
<feature type="region of interest" description="Disordered" evidence="1">
    <location>
        <begin position="149"/>
        <end position="176"/>
    </location>
</feature>
<dbReference type="Proteomes" id="UP000054498">
    <property type="component" value="Unassembled WGS sequence"/>
</dbReference>
<dbReference type="PANTHER" id="PTHR15002:SF0">
    <property type="entry name" value="RIBOSOMAL BIOGENESIS PROTEIN LAS1L"/>
    <property type="match status" value="1"/>
</dbReference>
<evidence type="ECO:0000256" key="1">
    <source>
        <dbReference type="SAM" id="MobiDB-lite"/>
    </source>
</evidence>
<dbReference type="InterPro" id="IPR007174">
    <property type="entry name" value="Las1"/>
</dbReference>
<feature type="compositionally biased region" description="Gly residues" evidence="1">
    <location>
        <begin position="149"/>
        <end position="158"/>
    </location>
</feature>
<dbReference type="GO" id="GO:0030687">
    <property type="term" value="C:preribosome, large subunit precursor"/>
    <property type="evidence" value="ECO:0007669"/>
    <property type="project" value="TreeGrafter"/>
</dbReference>
<accession>A0A0D2J1N0</accession>
<feature type="region of interest" description="Disordered" evidence="1">
    <location>
        <begin position="1"/>
        <end position="32"/>
    </location>
</feature>
<reference evidence="2 3" key="1">
    <citation type="journal article" date="2013" name="BMC Genomics">
        <title>Reconstruction of the lipid metabolism for the microalga Monoraphidium neglectum from its genome sequence reveals characteristics suitable for biofuel production.</title>
        <authorList>
            <person name="Bogen C."/>
            <person name="Al-Dilaimi A."/>
            <person name="Albersmeier A."/>
            <person name="Wichmann J."/>
            <person name="Grundmann M."/>
            <person name="Rupp O."/>
            <person name="Lauersen K.J."/>
            <person name="Blifernez-Klassen O."/>
            <person name="Kalinowski J."/>
            <person name="Goesmann A."/>
            <person name="Mussgnug J.H."/>
            <person name="Kruse O."/>
        </authorList>
    </citation>
    <scope>NUCLEOTIDE SEQUENCE [LARGE SCALE GENOMIC DNA]</scope>
    <source>
        <strain evidence="2 3">SAG 48.87</strain>
    </source>
</reference>